<proteinExistence type="predicted"/>
<dbReference type="EMBL" id="MSDQ01000048">
    <property type="protein sequence ID" value="OLO09952.1"/>
    <property type="molecule type" value="Genomic_DNA"/>
</dbReference>
<protein>
    <submittedName>
        <fullName evidence="1">Uncharacterized protein</fullName>
    </submittedName>
</protein>
<keyword evidence="2" id="KW-1185">Reference proteome</keyword>
<dbReference type="AlphaFoldDB" id="A0A1Q8T8E9"/>
<sequence>MRAKPFVLIAITRMLVKSICPNMQWHKRLQALLDAFTTQYSARKLHVESMGVPENWREWWKPKNKNPSVSCKATKRPGSYWT</sequence>
<name>A0A1Q8T8E9_9GAMM</name>
<organism evidence="1 2">
    <name type="scientific">Chromohalobacter japonicus</name>
    <dbReference type="NCBI Taxonomy" id="223900"/>
    <lineage>
        <taxon>Bacteria</taxon>
        <taxon>Pseudomonadati</taxon>
        <taxon>Pseudomonadota</taxon>
        <taxon>Gammaproteobacteria</taxon>
        <taxon>Oceanospirillales</taxon>
        <taxon>Halomonadaceae</taxon>
        <taxon>Chromohalobacter</taxon>
    </lineage>
</organism>
<reference evidence="1 2" key="1">
    <citation type="submission" date="2016-12" db="EMBL/GenBank/DDBJ databases">
        <title>Draft genome sequences of strains Salinicola socius SMB35, Salinicola sp. MH3R3-1 and Chromohalobacter sp. SMB17 from the Verkhnekamsk potash mining region of Russia.</title>
        <authorList>
            <person name="Mavrodi D.V."/>
            <person name="Olsson B.E."/>
            <person name="Korsakova E.S."/>
            <person name="Pyankova A."/>
            <person name="Mavrodi O.V."/>
            <person name="Plotnikova E.G."/>
        </authorList>
    </citation>
    <scope>NUCLEOTIDE SEQUENCE [LARGE SCALE GENOMIC DNA]</scope>
    <source>
        <strain evidence="1 2">SMB17</strain>
    </source>
</reference>
<evidence type="ECO:0000313" key="2">
    <source>
        <dbReference type="Proteomes" id="UP000186806"/>
    </source>
</evidence>
<evidence type="ECO:0000313" key="1">
    <source>
        <dbReference type="EMBL" id="OLO09952.1"/>
    </source>
</evidence>
<accession>A0A1Q8T8E9</accession>
<gene>
    <name evidence="1" type="ORF">BTW10_17365</name>
</gene>
<comment type="caution">
    <text evidence="1">The sequence shown here is derived from an EMBL/GenBank/DDBJ whole genome shotgun (WGS) entry which is preliminary data.</text>
</comment>
<dbReference type="Proteomes" id="UP000186806">
    <property type="component" value="Unassembled WGS sequence"/>
</dbReference>